<proteinExistence type="predicted"/>
<dbReference type="AlphaFoldDB" id="A0A067L5K5"/>
<organism evidence="2 3">
    <name type="scientific">Jatropha curcas</name>
    <name type="common">Barbados nut</name>
    <dbReference type="NCBI Taxonomy" id="180498"/>
    <lineage>
        <taxon>Eukaryota</taxon>
        <taxon>Viridiplantae</taxon>
        <taxon>Streptophyta</taxon>
        <taxon>Embryophyta</taxon>
        <taxon>Tracheophyta</taxon>
        <taxon>Spermatophyta</taxon>
        <taxon>Magnoliopsida</taxon>
        <taxon>eudicotyledons</taxon>
        <taxon>Gunneridae</taxon>
        <taxon>Pentapetalae</taxon>
        <taxon>rosids</taxon>
        <taxon>fabids</taxon>
        <taxon>Malpighiales</taxon>
        <taxon>Euphorbiaceae</taxon>
        <taxon>Crotonoideae</taxon>
        <taxon>Jatropheae</taxon>
        <taxon>Jatropha</taxon>
    </lineage>
</organism>
<accession>A0A067L5K5</accession>
<gene>
    <name evidence="2" type="ORF">JCGZ_04924</name>
</gene>
<keyword evidence="3" id="KW-1185">Reference proteome</keyword>
<evidence type="ECO:0000313" key="3">
    <source>
        <dbReference type="Proteomes" id="UP000027138"/>
    </source>
</evidence>
<sequence length="56" mass="5673">MPQHLFDEEANSYIPPSSGILVGDAASGAMGPNAEHASRVGQAAAGPTEPNQDVLV</sequence>
<name>A0A067L5K5_JATCU</name>
<dbReference type="EMBL" id="KK914346">
    <property type="protein sequence ID" value="KDP39765.1"/>
    <property type="molecule type" value="Genomic_DNA"/>
</dbReference>
<dbReference type="Proteomes" id="UP000027138">
    <property type="component" value="Unassembled WGS sequence"/>
</dbReference>
<feature type="region of interest" description="Disordered" evidence="1">
    <location>
        <begin position="23"/>
        <end position="56"/>
    </location>
</feature>
<protein>
    <submittedName>
        <fullName evidence="2">Uncharacterized protein</fullName>
    </submittedName>
</protein>
<reference evidence="2 3" key="1">
    <citation type="journal article" date="2014" name="PLoS ONE">
        <title>Global Analysis of Gene Expression Profiles in Physic Nut (Jatropha curcas L.) Seedlings Exposed to Salt Stress.</title>
        <authorList>
            <person name="Zhang L."/>
            <person name="Zhang C."/>
            <person name="Wu P."/>
            <person name="Chen Y."/>
            <person name="Li M."/>
            <person name="Jiang H."/>
            <person name="Wu G."/>
        </authorList>
    </citation>
    <scope>NUCLEOTIDE SEQUENCE [LARGE SCALE GENOMIC DNA]</scope>
    <source>
        <strain evidence="3">cv. GZQX0401</strain>
        <tissue evidence="2">Young leaves</tissue>
    </source>
</reference>
<evidence type="ECO:0000313" key="2">
    <source>
        <dbReference type="EMBL" id="KDP39765.1"/>
    </source>
</evidence>
<evidence type="ECO:0000256" key="1">
    <source>
        <dbReference type="SAM" id="MobiDB-lite"/>
    </source>
</evidence>